<dbReference type="InterPro" id="IPR052960">
    <property type="entry name" value="GlcN6P_deaminase-like"/>
</dbReference>
<accession>X1QIB5</accession>
<evidence type="ECO:0008006" key="2">
    <source>
        <dbReference type="Google" id="ProtNLM"/>
    </source>
</evidence>
<proteinExistence type="predicted"/>
<dbReference type="SUPFAM" id="SSF100950">
    <property type="entry name" value="NagB/RpiA/CoA transferase-like"/>
    <property type="match status" value="1"/>
</dbReference>
<name>X1QIB5_9ZZZZ</name>
<dbReference type="PANTHER" id="PTHR42892">
    <property type="entry name" value="GLUCOSAMINE-6-PHOSPHATE DEAMINASE-LIKE PROTEIN BT_0258-RELATED"/>
    <property type="match status" value="1"/>
</dbReference>
<dbReference type="PANTHER" id="PTHR42892:SF1">
    <property type="entry name" value="GLUCOSAMINE-6-PHOSPHATE ISOMERASE"/>
    <property type="match status" value="1"/>
</dbReference>
<comment type="caution">
    <text evidence="1">The sequence shown here is derived from an EMBL/GenBank/DDBJ whole genome shotgun (WGS) entry which is preliminary data.</text>
</comment>
<dbReference type="EMBL" id="BARV01037806">
    <property type="protein sequence ID" value="GAI54551.1"/>
    <property type="molecule type" value="Genomic_DNA"/>
</dbReference>
<dbReference type="InterPro" id="IPR037171">
    <property type="entry name" value="NagB/RpiA_transferase-like"/>
</dbReference>
<dbReference type="Gene3D" id="3.40.50.1360">
    <property type="match status" value="1"/>
</dbReference>
<evidence type="ECO:0000313" key="1">
    <source>
        <dbReference type="EMBL" id="GAI54551.1"/>
    </source>
</evidence>
<protein>
    <recommendedName>
        <fullName evidence="2">Glucosamine/galactosamine-6-phosphate isomerase domain-containing protein</fullName>
    </recommendedName>
</protein>
<reference evidence="1" key="1">
    <citation type="journal article" date="2014" name="Front. Microbiol.">
        <title>High frequency of phylogenetically diverse reductive dehalogenase-homologous genes in deep subseafloor sedimentary metagenomes.</title>
        <authorList>
            <person name="Kawai M."/>
            <person name="Futagami T."/>
            <person name="Toyoda A."/>
            <person name="Takaki Y."/>
            <person name="Nishi S."/>
            <person name="Hori S."/>
            <person name="Arai W."/>
            <person name="Tsubouchi T."/>
            <person name="Morono Y."/>
            <person name="Uchiyama I."/>
            <person name="Ito T."/>
            <person name="Fujiyama A."/>
            <person name="Inagaki F."/>
            <person name="Takami H."/>
        </authorList>
    </citation>
    <scope>NUCLEOTIDE SEQUENCE</scope>
    <source>
        <strain evidence="1">Expedition CK06-06</strain>
    </source>
</reference>
<dbReference type="AlphaFoldDB" id="X1QIB5"/>
<feature type="non-terminal residue" evidence="1">
    <location>
        <position position="1"/>
    </location>
</feature>
<sequence length="101" mass="11111">SPFDSRTRVVNLSERTIKDNARFFKSIDEVPRQALSMGMGTIMEVRKIILLASGVGKAEAVVKSVEGPITTDVPSSILQKHPNCIFILDEEAASKLVRKAR</sequence>
<organism evidence="1">
    <name type="scientific">marine sediment metagenome</name>
    <dbReference type="NCBI Taxonomy" id="412755"/>
    <lineage>
        <taxon>unclassified sequences</taxon>
        <taxon>metagenomes</taxon>
        <taxon>ecological metagenomes</taxon>
    </lineage>
</organism>
<gene>
    <name evidence="1" type="ORF">S06H3_58407</name>
</gene>